<feature type="transmembrane region" description="Helical" evidence="1">
    <location>
        <begin position="73"/>
        <end position="95"/>
    </location>
</feature>
<evidence type="ECO:0000313" key="2">
    <source>
        <dbReference type="EMBL" id="GAA1937418.1"/>
    </source>
</evidence>
<feature type="transmembrane region" description="Helical" evidence="1">
    <location>
        <begin position="35"/>
        <end position="61"/>
    </location>
</feature>
<keyword evidence="1" id="KW-0812">Transmembrane</keyword>
<name>A0ABP5B8X4_9ACTN</name>
<keyword evidence="3" id="KW-1185">Reference proteome</keyword>
<dbReference type="Proteomes" id="UP001501303">
    <property type="component" value="Unassembled WGS sequence"/>
</dbReference>
<reference evidence="3" key="1">
    <citation type="journal article" date="2019" name="Int. J. Syst. Evol. Microbiol.">
        <title>The Global Catalogue of Microorganisms (GCM) 10K type strain sequencing project: providing services to taxonomists for standard genome sequencing and annotation.</title>
        <authorList>
            <consortium name="The Broad Institute Genomics Platform"/>
            <consortium name="The Broad Institute Genome Sequencing Center for Infectious Disease"/>
            <person name="Wu L."/>
            <person name="Ma J."/>
        </authorList>
    </citation>
    <scope>NUCLEOTIDE SEQUENCE [LARGE SCALE GENOMIC DNA]</scope>
    <source>
        <strain evidence="3">JCM 13581</strain>
    </source>
</reference>
<comment type="caution">
    <text evidence="2">The sequence shown here is derived from an EMBL/GenBank/DDBJ whole genome shotgun (WGS) entry which is preliminary data.</text>
</comment>
<accession>A0ABP5B8X4</accession>
<proteinExistence type="predicted"/>
<keyword evidence="1" id="KW-0472">Membrane</keyword>
<dbReference type="RefSeq" id="WP_344267121.1">
    <property type="nucleotide sequence ID" value="NZ_BAAAMJ010000132.1"/>
</dbReference>
<gene>
    <name evidence="2" type="ORF">GCM10009716_49370</name>
</gene>
<organism evidence="2 3">
    <name type="scientific">Streptomyces sodiiphilus</name>
    <dbReference type="NCBI Taxonomy" id="226217"/>
    <lineage>
        <taxon>Bacteria</taxon>
        <taxon>Bacillati</taxon>
        <taxon>Actinomycetota</taxon>
        <taxon>Actinomycetes</taxon>
        <taxon>Kitasatosporales</taxon>
        <taxon>Streptomycetaceae</taxon>
        <taxon>Streptomyces</taxon>
    </lineage>
</organism>
<keyword evidence="1" id="KW-1133">Transmembrane helix</keyword>
<evidence type="ECO:0000256" key="1">
    <source>
        <dbReference type="SAM" id="Phobius"/>
    </source>
</evidence>
<sequence>MIGSLLSLRTDNPIPDYNPEVPSDVQNLFATGLGWVAGIGLGLLAIGAMVGTVMAGIGLLSERAEMAARGKKAVLVCLIAAALLALVSGLVWMIYNEAQG</sequence>
<evidence type="ECO:0008006" key="4">
    <source>
        <dbReference type="Google" id="ProtNLM"/>
    </source>
</evidence>
<dbReference type="EMBL" id="BAAAMJ010000132">
    <property type="protein sequence ID" value="GAA1937418.1"/>
    <property type="molecule type" value="Genomic_DNA"/>
</dbReference>
<evidence type="ECO:0000313" key="3">
    <source>
        <dbReference type="Proteomes" id="UP001501303"/>
    </source>
</evidence>
<protein>
    <recommendedName>
        <fullName evidence="4">DUF4190 domain-containing protein</fullName>
    </recommendedName>
</protein>